<dbReference type="Gene3D" id="3.40.50.720">
    <property type="entry name" value="NAD(P)-binding Rossmann-like Domain"/>
    <property type="match status" value="1"/>
</dbReference>
<dbReference type="PANTHER" id="PTHR43445:SF5">
    <property type="entry name" value="UDP-N-ACETYLMURAMATE--L-ALANYL-GAMMA-D-GLUTAMYL-MESO-2,6-DIAMINOHEPTANDIOATE LIGASE"/>
    <property type="match status" value="1"/>
</dbReference>
<keyword evidence="1 9" id="KW-0436">Ligase</keyword>
<dbReference type="InterPro" id="IPR013221">
    <property type="entry name" value="Mur_ligase_cen"/>
</dbReference>
<dbReference type="Gene3D" id="3.40.1190.10">
    <property type="entry name" value="Mur-like, catalytic domain"/>
    <property type="match status" value="1"/>
</dbReference>
<keyword evidence="6 9" id="KW-0573">Peptidoglycan synthesis</keyword>
<dbReference type="SUPFAM" id="SSF53244">
    <property type="entry name" value="MurD-like peptide ligases, peptide-binding domain"/>
    <property type="match status" value="1"/>
</dbReference>
<feature type="domain" description="Mur ligase central" evidence="12">
    <location>
        <begin position="108"/>
        <end position="304"/>
    </location>
</feature>
<gene>
    <name evidence="9" type="primary">mpl</name>
    <name evidence="13" type="ORF">PS2015_539</name>
</gene>
<dbReference type="Pfam" id="PF01225">
    <property type="entry name" value="Mur_ligase"/>
    <property type="match status" value="1"/>
</dbReference>
<evidence type="ECO:0000256" key="9">
    <source>
        <dbReference type="HAMAP-Rule" id="MF_02020"/>
    </source>
</evidence>
<dbReference type="InterPro" id="IPR005757">
    <property type="entry name" value="Mpl"/>
</dbReference>
<comment type="cofactor">
    <cofactor evidence="9">
        <name>Mg(2+)</name>
        <dbReference type="ChEBI" id="CHEBI:18420"/>
    </cofactor>
</comment>
<dbReference type="GO" id="GO:0008360">
    <property type="term" value="P:regulation of cell shape"/>
    <property type="evidence" value="ECO:0007669"/>
    <property type="project" value="UniProtKB-KW"/>
</dbReference>
<sequence length="477" mass="51695">MRIHILGICGTFMGSLAVLAKELGMQVSGSDANVYPPMSTQLEQQGISLNEGFSAGHLQPHPDLVVIGNALSRGNEAVEYVLNRGLAYCSGPEFLSRYVLPGKWVLAVAGTHGKTTTSAMLAWILEYAGLKPGYLIGGVLKNFPTSARLGRSDFFVVEADEYDSAFFDKRSKFVHYHPRTLIMNNLEFDHADIFPDLAAIQRQFHHLVRTVPSEGLIICPTDNAALAQVLDQGCWTPVQYTEDADKTEPVGEKVTWQMKLLDAAGKSVQITKQGPRENDTRAVIEWSLTGRHNAGNALAAVAAAHHAGVDVITACEALVQFSSVKRRMELLGDVHGVHVYDDFAHHPTAIASTLEGMRLSLNELPGSRLIAVIEPRSATMRLGVHQDTLAASGHDADLCIWMVPDDVGLNVDRLIAESPVPALAFKQVDDIVNYLASYSRTGDHIVLMSNGGFGGIHGKLLDALTQRDSVGGNIEES</sequence>
<dbReference type="InterPro" id="IPR050061">
    <property type="entry name" value="MurCDEF_pg_biosynth"/>
</dbReference>
<evidence type="ECO:0000259" key="11">
    <source>
        <dbReference type="Pfam" id="PF02875"/>
    </source>
</evidence>
<comment type="similarity">
    <text evidence="9">Belongs to the MurCDEF family. Mpl subfamily.</text>
</comment>
<dbReference type="InterPro" id="IPR036615">
    <property type="entry name" value="Mur_ligase_C_dom_sf"/>
</dbReference>
<evidence type="ECO:0000259" key="12">
    <source>
        <dbReference type="Pfam" id="PF08245"/>
    </source>
</evidence>
<dbReference type="AlphaFoldDB" id="A0A0S2KAB1"/>
<dbReference type="GO" id="GO:0009252">
    <property type="term" value="P:peptidoglycan biosynthetic process"/>
    <property type="evidence" value="ECO:0007669"/>
    <property type="project" value="UniProtKB-UniRule"/>
</dbReference>
<evidence type="ECO:0000256" key="8">
    <source>
        <dbReference type="ARBA" id="ARBA00023316"/>
    </source>
</evidence>
<dbReference type="Proteomes" id="UP000065641">
    <property type="component" value="Chromosome"/>
</dbReference>
<keyword evidence="7 9" id="KW-0131">Cell cycle</keyword>
<proteinExistence type="inferred from homology"/>
<dbReference type="Pfam" id="PF08245">
    <property type="entry name" value="Mur_ligase_M"/>
    <property type="match status" value="1"/>
</dbReference>
<evidence type="ECO:0000256" key="4">
    <source>
        <dbReference type="ARBA" id="ARBA00022840"/>
    </source>
</evidence>
<dbReference type="InterPro" id="IPR000713">
    <property type="entry name" value="Mur_ligase_N"/>
</dbReference>
<reference evidence="13 14" key="1">
    <citation type="submission" date="2015-11" db="EMBL/GenBank/DDBJ databases">
        <authorList>
            <person name="Zhang Y."/>
            <person name="Guo Z."/>
        </authorList>
    </citation>
    <scope>NUCLEOTIDE SEQUENCE [LARGE SCALE GENOMIC DNA]</scope>
    <source>
        <strain evidence="13 14">KCTC 32221</strain>
    </source>
</reference>
<evidence type="ECO:0000313" key="14">
    <source>
        <dbReference type="Proteomes" id="UP000065641"/>
    </source>
</evidence>
<dbReference type="EMBL" id="CP013189">
    <property type="protein sequence ID" value="ALO45224.1"/>
    <property type="molecule type" value="Genomic_DNA"/>
</dbReference>
<evidence type="ECO:0000256" key="3">
    <source>
        <dbReference type="ARBA" id="ARBA00022741"/>
    </source>
</evidence>
<dbReference type="GO" id="GO:0071555">
    <property type="term" value="P:cell wall organization"/>
    <property type="evidence" value="ECO:0007669"/>
    <property type="project" value="UniProtKB-KW"/>
</dbReference>
<keyword evidence="4 9" id="KW-0067">ATP-binding</keyword>
<evidence type="ECO:0000313" key="13">
    <source>
        <dbReference type="EMBL" id="ALO45224.1"/>
    </source>
</evidence>
<keyword evidence="9" id="KW-0460">Magnesium</keyword>
<dbReference type="PATRIC" id="fig|1249552.3.peg.544"/>
<dbReference type="GO" id="GO:0106418">
    <property type="term" value="F:UDP-N-acetylmuramate-L-alanyl-gamma-D-glutamyl-meso-2,6-diaminoheptanedioate ligase activity"/>
    <property type="evidence" value="ECO:0007669"/>
    <property type="project" value="UniProtKB-EC"/>
</dbReference>
<evidence type="ECO:0000256" key="7">
    <source>
        <dbReference type="ARBA" id="ARBA00023306"/>
    </source>
</evidence>
<dbReference type="KEGG" id="pspi:PS2015_539"/>
<organism evidence="13 14">
    <name type="scientific">Pseudohongiella spirulinae</name>
    <dbReference type="NCBI Taxonomy" id="1249552"/>
    <lineage>
        <taxon>Bacteria</taxon>
        <taxon>Pseudomonadati</taxon>
        <taxon>Pseudomonadota</taxon>
        <taxon>Gammaproteobacteria</taxon>
        <taxon>Pseudomonadales</taxon>
        <taxon>Pseudohongiellaceae</taxon>
        <taxon>Pseudohongiella</taxon>
    </lineage>
</organism>
<dbReference type="EC" id="6.3.2.45" evidence="9"/>
<accession>A0A0S2KAB1</accession>
<dbReference type="OrthoDB" id="9804126at2"/>
<comment type="catalytic activity">
    <reaction evidence="9">
        <text>UDP-N-acetyl-alpha-D-muramate + L-alanyl-gamma-D-glutamyl-meso-2,6-diaminopimelate + ATP = UDP-N-acetyl-alpha-D-muramoyl-L-alanyl-gamma-D-glutamyl-meso-2,6-diaminopimelate + ADP + phosphate + H(+)</text>
        <dbReference type="Rhea" id="RHEA:29563"/>
        <dbReference type="ChEBI" id="CHEBI:15378"/>
        <dbReference type="ChEBI" id="CHEBI:30616"/>
        <dbReference type="ChEBI" id="CHEBI:43474"/>
        <dbReference type="ChEBI" id="CHEBI:61401"/>
        <dbReference type="ChEBI" id="CHEBI:70757"/>
        <dbReference type="ChEBI" id="CHEBI:83905"/>
        <dbReference type="ChEBI" id="CHEBI:456216"/>
        <dbReference type="EC" id="6.3.2.45"/>
    </reaction>
</comment>
<evidence type="ECO:0000259" key="10">
    <source>
        <dbReference type="Pfam" id="PF01225"/>
    </source>
</evidence>
<dbReference type="NCBIfam" id="TIGR01081">
    <property type="entry name" value="mpl"/>
    <property type="match status" value="1"/>
</dbReference>
<dbReference type="Gene3D" id="3.90.190.20">
    <property type="entry name" value="Mur ligase, C-terminal domain"/>
    <property type="match status" value="1"/>
</dbReference>
<dbReference type="Pfam" id="PF02875">
    <property type="entry name" value="Mur_ligase_C"/>
    <property type="match status" value="1"/>
</dbReference>
<feature type="binding site" evidence="9">
    <location>
        <begin position="110"/>
        <end position="116"/>
    </location>
    <ligand>
        <name>ATP</name>
        <dbReference type="ChEBI" id="CHEBI:30616"/>
    </ligand>
</feature>
<dbReference type="GO" id="GO:0005524">
    <property type="term" value="F:ATP binding"/>
    <property type="evidence" value="ECO:0007669"/>
    <property type="project" value="UniProtKB-UniRule"/>
</dbReference>
<dbReference type="GO" id="GO:0009254">
    <property type="term" value="P:peptidoglycan turnover"/>
    <property type="evidence" value="ECO:0007669"/>
    <property type="project" value="UniProtKB-UniRule"/>
</dbReference>
<dbReference type="SUPFAM" id="SSF53623">
    <property type="entry name" value="MurD-like peptide ligases, catalytic domain"/>
    <property type="match status" value="1"/>
</dbReference>
<keyword evidence="14" id="KW-1185">Reference proteome</keyword>
<feature type="domain" description="Mur ligase N-terminal catalytic" evidence="10">
    <location>
        <begin position="2"/>
        <end position="97"/>
    </location>
</feature>
<keyword evidence="8 9" id="KW-0961">Cell wall biogenesis/degradation</keyword>
<protein>
    <recommendedName>
        <fullName evidence="9">UDP-N-acetylmuramate--L-alanyl-gamma-D-glutamyl-meso-2,6-diaminoheptandioate ligase</fullName>
        <ecNumber evidence="9">6.3.2.45</ecNumber>
    </recommendedName>
    <alternativeName>
        <fullName evidence="9">Murein peptide ligase</fullName>
    </alternativeName>
    <alternativeName>
        <fullName evidence="9">UDP-N-acetylmuramate:L-alanyl-gamma-D-glutamyl-meso-diaminopimelate ligase</fullName>
    </alternativeName>
</protein>
<dbReference type="HAMAP" id="MF_02020">
    <property type="entry name" value="Mpl"/>
    <property type="match status" value="1"/>
</dbReference>
<keyword evidence="3 9" id="KW-0547">Nucleotide-binding</keyword>
<dbReference type="PANTHER" id="PTHR43445">
    <property type="entry name" value="UDP-N-ACETYLMURAMATE--L-ALANINE LIGASE-RELATED"/>
    <property type="match status" value="1"/>
</dbReference>
<keyword evidence="2 9" id="KW-0132">Cell division</keyword>
<comment type="pathway">
    <text evidence="9">Cell wall biogenesis; peptidoglycan recycling.</text>
</comment>
<dbReference type="UniPathway" id="UPA00544"/>
<dbReference type="GO" id="GO:0051301">
    <property type="term" value="P:cell division"/>
    <property type="evidence" value="ECO:0007669"/>
    <property type="project" value="UniProtKB-KW"/>
</dbReference>
<comment type="function">
    <text evidence="9">Reutilizes the intact tripeptide L-alanyl-gamma-D-glutamyl-meso-diaminopimelate by linking it to UDP-N-acetylmuramate.</text>
</comment>
<keyword evidence="5 9" id="KW-0133">Cell shape</keyword>
<feature type="domain" description="Mur ligase C-terminal" evidence="11">
    <location>
        <begin position="326"/>
        <end position="451"/>
    </location>
</feature>
<dbReference type="SUPFAM" id="SSF51984">
    <property type="entry name" value="MurCD N-terminal domain"/>
    <property type="match status" value="1"/>
</dbReference>
<dbReference type="RefSeq" id="WP_058020720.1">
    <property type="nucleotide sequence ID" value="NZ_CP013189.1"/>
</dbReference>
<evidence type="ECO:0000256" key="2">
    <source>
        <dbReference type="ARBA" id="ARBA00022618"/>
    </source>
</evidence>
<evidence type="ECO:0000256" key="1">
    <source>
        <dbReference type="ARBA" id="ARBA00022598"/>
    </source>
</evidence>
<name>A0A0S2KAB1_9GAMM</name>
<evidence type="ECO:0000256" key="6">
    <source>
        <dbReference type="ARBA" id="ARBA00022984"/>
    </source>
</evidence>
<evidence type="ECO:0000256" key="5">
    <source>
        <dbReference type="ARBA" id="ARBA00022960"/>
    </source>
</evidence>
<dbReference type="InterPro" id="IPR036565">
    <property type="entry name" value="Mur-like_cat_sf"/>
</dbReference>
<dbReference type="STRING" id="1249552.PS2015_539"/>
<dbReference type="InterPro" id="IPR004101">
    <property type="entry name" value="Mur_ligase_C"/>
</dbReference>